<feature type="compositionally biased region" description="Low complexity" evidence="1">
    <location>
        <begin position="101"/>
        <end position="112"/>
    </location>
</feature>
<proteinExistence type="predicted"/>
<feature type="compositionally biased region" description="Low complexity" evidence="1">
    <location>
        <begin position="14"/>
        <end position="29"/>
    </location>
</feature>
<dbReference type="AlphaFoldDB" id="A0A8B8TPB3"/>
<feature type="region of interest" description="Disordered" evidence="1">
    <location>
        <begin position="1"/>
        <end position="65"/>
    </location>
</feature>
<evidence type="ECO:0000313" key="3">
    <source>
        <dbReference type="RefSeq" id="XP_032344101.1"/>
    </source>
</evidence>
<dbReference type="KEGG" id="cfr:116666108"/>
<feature type="compositionally biased region" description="Basic and acidic residues" evidence="1">
    <location>
        <begin position="152"/>
        <end position="161"/>
    </location>
</feature>
<protein>
    <submittedName>
        <fullName evidence="3">Uncharacterized protein LOC116666108</fullName>
    </submittedName>
</protein>
<evidence type="ECO:0000256" key="1">
    <source>
        <dbReference type="SAM" id="MobiDB-lite"/>
    </source>
</evidence>
<organism evidence="2 3">
    <name type="scientific">Camelus ferus</name>
    <name type="common">Wild bactrian camel</name>
    <name type="synonym">Camelus bactrianus ferus</name>
    <dbReference type="NCBI Taxonomy" id="419612"/>
    <lineage>
        <taxon>Eukaryota</taxon>
        <taxon>Metazoa</taxon>
        <taxon>Chordata</taxon>
        <taxon>Craniata</taxon>
        <taxon>Vertebrata</taxon>
        <taxon>Euteleostomi</taxon>
        <taxon>Mammalia</taxon>
        <taxon>Eutheria</taxon>
        <taxon>Laurasiatheria</taxon>
        <taxon>Artiodactyla</taxon>
        <taxon>Tylopoda</taxon>
        <taxon>Camelidae</taxon>
        <taxon>Camelus</taxon>
    </lineage>
</organism>
<sequence>MPAPGRPPSPGDQARLPSPSDPARPARAPRGPRRARSQLLPTNRCARLAAPPPLGTTRPARRGSRWTLFRQVGAAALYPAGAERARRGRSRTSPPSPPSTPTTSALTPGWSPRGRRLRLRSRPGQVFPQNLPVPYTLAGRRASSSSSVSGGEKGEATKDGRGVLARGLSQKKGYTGVRPWTSSRGRNLRVAQTWSSACPFQVLLSEEDRMKKRDEKSACYEASAGKKIKYQNMIFWNCSSHLAIMKKRPKNYQKCQSTESSAVTLSRIPFYARGTNYTLLYRVLCCLHSKASLTDKISP</sequence>
<reference evidence="3" key="1">
    <citation type="submission" date="2025-08" db="UniProtKB">
        <authorList>
            <consortium name="RefSeq"/>
        </authorList>
    </citation>
    <scope>IDENTIFICATION</scope>
    <source>
        <tissue evidence="3">Ear skin</tissue>
    </source>
</reference>
<dbReference type="RefSeq" id="XP_032344101.1">
    <property type="nucleotide sequence ID" value="XM_032488210.1"/>
</dbReference>
<feature type="region of interest" description="Disordered" evidence="1">
    <location>
        <begin position="79"/>
        <end position="164"/>
    </location>
</feature>
<keyword evidence="2" id="KW-1185">Reference proteome</keyword>
<gene>
    <name evidence="3" type="primary">LOC116666108</name>
</gene>
<feature type="compositionally biased region" description="Pro residues" evidence="1">
    <location>
        <begin position="1"/>
        <end position="10"/>
    </location>
</feature>
<dbReference type="Proteomes" id="UP000694856">
    <property type="component" value="Chromosome 9"/>
</dbReference>
<accession>A0A8B8TPB3</accession>
<name>A0A8B8TPB3_CAMFR</name>
<dbReference type="GeneID" id="116666108"/>
<evidence type="ECO:0000313" key="2">
    <source>
        <dbReference type="Proteomes" id="UP000694856"/>
    </source>
</evidence>